<name>A0A437JDF0_9SPHN</name>
<comment type="caution">
    <text evidence="3">The sequence shown here is derived from an EMBL/GenBank/DDBJ whole genome shotgun (WGS) entry which is preliminary data.</text>
</comment>
<reference evidence="3 4" key="1">
    <citation type="submission" date="2019-01" db="EMBL/GenBank/DDBJ databases">
        <authorList>
            <person name="Chen W.-M."/>
        </authorList>
    </citation>
    <scope>NUCLEOTIDE SEQUENCE [LARGE SCALE GENOMIC DNA]</scope>
    <source>
        <strain evidence="3 4">TLA-22</strain>
    </source>
</reference>
<evidence type="ECO:0000256" key="1">
    <source>
        <dbReference type="ARBA" id="ARBA00022842"/>
    </source>
</evidence>
<evidence type="ECO:0000313" key="3">
    <source>
        <dbReference type="EMBL" id="RVT43958.1"/>
    </source>
</evidence>
<dbReference type="InterPro" id="IPR029044">
    <property type="entry name" value="Nucleotide-diphossugar_trans"/>
</dbReference>
<gene>
    <name evidence="3" type="ORF">ENE74_00575</name>
</gene>
<dbReference type="GO" id="GO:0016779">
    <property type="term" value="F:nucleotidyltransferase activity"/>
    <property type="evidence" value="ECO:0007669"/>
    <property type="project" value="UniProtKB-ARBA"/>
</dbReference>
<dbReference type="InterPro" id="IPR025877">
    <property type="entry name" value="MobA-like_NTP_Trfase"/>
</dbReference>
<feature type="domain" description="MobA-like NTP transferase" evidence="2">
    <location>
        <begin position="30"/>
        <end position="187"/>
    </location>
</feature>
<organism evidence="3 4">
    <name type="scientific">Sphingobium algorifonticola</name>
    <dbReference type="NCBI Taxonomy" id="2008318"/>
    <lineage>
        <taxon>Bacteria</taxon>
        <taxon>Pseudomonadati</taxon>
        <taxon>Pseudomonadota</taxon>
        <taxon>Alphaproteobacteria</taxon>
        <taxon>Sphingomonadales</taxon>
        <taxon>Sphingomonadaceae</taxon>
        <taxon>Sphingobium</taxon>
    </lineage>
</organism>
<dbReference type="SUPFAM" id="SSF53448">
    <property type="entry name" value="Nucleotide-diphospho-sugar transferases"/>
    <property type="match status" value="1"/>
</dbReference>
<evidence type="ECO:0000259" key="2">
    <source>
        <dbReference type="Pfam" id="PF12804"/>
    </source>
</evidence>
<keyword evidence="1" id="KW-0460">Magnesium</keyword>
<dbReference type="OrthoDB" id="159246at2"/>
<protein>
    <submittedName>
        <fullName evidence="3">4-diphosphocytidyl-2C-methyl-D-erythritol synthase</fullName>
    </submittedName>
</protein>
<keyword evidence="4" id="KW-1185">Reference proteome</keyword>
<accession>A0A437JDF0</accession>
<dbReference type="AlphaFoldDB" id="A0A437JDF0"/>
<dbReference type="EMBL" id="RZUL01000001">
    <property type="protein sequence ID" value="RVT43958.1"/>
    <property type="molecule type" value="Genomic_DNA"/>
</dbReference>
<dbReference type="Proteomes" id="UP000282977">
    <property type="component" value="Unassembled WGS sequence"/>
</dbReference>
<evidence type="ECO:0000313" key="4">
    <source>
        <dbReference type="Proteomes" id="UP000282977"/>
    </source>
</evidence>
<sequence length="265" mass="28198">MFDAQSPPGVTAIILAGSRPGPDPLLDGSGVSTKALLPVGGRPMLAHVLDTLSRHAAIGAIVILAQNVAGLRADPELAVWIDDPAIRFMESGAGISRSVLAAIDGPAALPVLLTTADNVLLSAAMIDSMIAGAAGCDIAVAMVERRILLARYPQSRRTWLKFRNGWWSGANLFWIGSDRARPMLERWQSVEQDRKKGMKIVGAFGPWLLGGALLRILTIQGAAARLGKRFGAQARIVAMPQAEACIDVDKPEDLVLVEQILAMRA</sequence>
<dbReference type="Pfam" id="PF12804">
    <property type="entry name" value="NTP_transf_3"/>
    <property type="match status" value="1"/>
</dbReference>
<dbReference type="Gene3D" id="3.90.550.10">
    <property type="entry name" value="Spore Coat Polysaccharide Biosynthesis Protein SpsA, Chain A"/>
    <property type="match status" value="1"/>
</dbReference>
<proteinExistence type="predicted"/>